<accession>A0A855F6X6</accession>
<reference evidence="1 2" key="1">
    <citation type="submission" date="2017-07" db="EMBL/GenBank/DDBJ databases">
        <title>Raoultella ornithinolytica strain HH3 draft genome.</title>
        <authorList>
            <person name="Duceppe M.-O."/>
            <person name="Huang H."/>
            <person name="Phipps-Todd B."/>
        </authorList>
    </citation>
    <scope>NUCLEOTIDE SEQUENCE [LARGE SCALE GENOMIC DNA]</scope>
    <source>
        <strain evidence="1 2">HH3</strain>
    </source>
</reference>
<dbReference type="AlphaFoldDB" id="A0A855F6X6"/>
<sequence>MAFVVQAGGKTVSPRELTLVSDSAERVRPTHLQPERRRV</sequence>
<dbReference type="EMBL" id="NKYI01000028">
    <property type="protein sequence ID" value="PIK82653.1"/>
    <property type="molecule type" value="Genomic_DNA"/>
</dbReference>
<dbReference type="Proteomes" id="UP000229713">
    <property type="component" value="Unassembled WGS sequence"/>
</dbReference>
<name>A0A855F6X6_RAOOR</name>
<comment type="caution">
    <text evidence="1">The sequence shown here is derived from an EMBL/GenBank/DDBJ whole genome shotgun (WGS) entry which is preliminary data.</text>
</comment>
<organism evidence="1 2">
    <name type="scientific">Raoultella ornithinolytica</name>
    <name type="common">Klebsiella ornithinolytica</name>
    <dbReference type="NCBI Taxonomy" id="54291"/>
    <lineage>
        <taxon>Bacteria</taxon>
        <taxon>Pseudomonadati</taxon>
        <taxon>Pseudomonadota</taxon>
        <taxon>Gammaproteobacteria</taxon>
        <taxon>Enterobacterales</taxon>
        <taxon>Enterobacteriaceae</taxon>
        <taxon>Klebsiella/Raoultella group</taxon>
        <taxon>Raoultella</taxon>
    </lineage>
</organism>
<gene>
    <name evidence="1" type="ORF">CFY86_21075</name>
</gene>
<evidence type="ECO:0000313" key="1">
    <source>
        <dbReference type="EMBL" id="PIK82653.1"/>
    </source>
</evidence>
<proteinExistence type="predicted"/>
<protein>
    <submittedName>
        <fullName evidence="1">Uncharacterized protein</fullName>
    </submittedName>
</protein>
<evidence type="ECO:0000313" key="2">
    <source>
        <dbReference type="Proteomes" id="UP000229713"/>
    </source>
</evidence>